<organism evidence="1 2">
    <name type="scientific">Schistosoma margrebowiei</name>
    <dbReference type="NCBI Taxonomy" id="48269"/>
    <lineage>
        <taxon>Eukaryota</taxon>
        <taxon>Metazoa</taxon>
        <taxon>Spiralia</taxon>
        <taxon>Lophotrochozoa</taxon>
        <taxon>Platyhelminthes</taxon>
        <taxon>Trematoda</taxon>
        <taxon>Digenea</taxon>
        <taxon>Strigeidida</taxon>
        <taxon>Schistosomatoidea</taxon>
        <taxon>Schistosomatidae</taxon>
        <taxon>Schistosoma</taxon>
    </lineage>
</organism>
<dbReference type="AlphaFoldDB" id="A0A183M775"/>
<evidence type="ECO:0000313" key="2">
    <source>
        <dbReference type="Proteomes" id="UP000277204"/>
    </source>
</evidence>
<dbReference type="EMBL" id="UZAI01007022">
    <property type="protein sequence ID" value="VDO97699.1"/>
    <property type="molecule type" value="Genomic_DNA"/>
</dbReference>
<protein>
    <submittedName>
        <fullName evidence="1">Uncharacterized protein</fullName>
    </submittedName>
</protein>
<proteinExistence type="predicted"/>
<evidence type="ECO:0000313" key="1">
    <source>
        <dbReference type="EMBL" id="VDO97699.1"/>
    </source>
</evidence>
<dbReference type="Proteomes" id="UP000277204">
    <property type="component" value="Unassembled WGS sequence"/>
</dbReference>
<gene>
    <name evidence="1" type="ORF">SMRZ_LOCUS11900</name>
</gene>
<name>A0A183M775_9TREM</name>
<sequence length="117" mass="14050">MKTSTCEGKHGTRWIAQNQLEDLDFAHDPALLFHTHEQMRIRCRRIGKDWQSKSRIPTVEEQMELKTTFNQYQSHNLPAEEEIRKRRCKWIEHTLRKSSNCITRQALTWNSEGERKQ</sequence>
<accession>A0A183M775</accession>
<keyword evidence="2" id="KW-1185">Reference proteome</keyword>
<reference evidence="1 2" key="1">
    <citation type="submission" date="2018-11" db="EMBL/GenBank/DDBJ databases">
        <authorList>
            <consortium name="Pathogen Informatics"/>
        </authorList>
    </citation>
    <scope>NUCLEOTIDE SEQUENCE [LARGE SCALE GENOMIC DNA]</scope>
    <source>
        <strain evidence="1 2">Zambia</strain>
    </source>
</reference>